<name>A0AAD1XVV7_EUPCR</name>
<evidence type="ECO:0000259" key="6">
    <source>
        <dbReference type="PROSITE" id="PS51352"/>
    </source>
</evidence>
<evidence type="ECO:0000256" key="1">
    <source>
        <dbReference type="ARBA" id="ARBA00006926"/>
    </source>
</evidence>
<evidence type="ECO:0000256" key="5">
    <source>
        <dbReference type="RuleBase" id="RU000499"/>
    </source>
</evidence>
<dbReference type="PROSITE" id="PS51355">
    <property type="entry name" value="GLUTATHIONE_PEROXID_3"/>
    <property type="match status" value="1"/>
</dbReference>
<dbReference type="Pfam" id="PF00255">
    <property type="entry name" value="GSHPx"/>
    <property type="match status" value="1"/>
</dbReference>
<keyword evidence="3 5" id="KW-0560">Oxidoreductase</keyword>
<sequence length="185" mass="21299">MGAALCFKKRKEKLETTVESLFDISAEDIDGQEHLLADLAKDKKCIMVVNVASKCGLTKTHYTQMVKIHNKYKDKGFEIFAFPCNQFLSQEPGSNEDIKKFAREKYGAEFQLFSKIDVNGPNTHEVFRFCRRYSPLYDDETDTIQNIPWNFAKFLIDEEGNVVNYYSPKSNPEVCVPMIEEMLGL</sequence>
<dbReference type="InterPro" id="IPR013766">
    <property type="entry name" value="Thioredoxin_domain"/>
</dbReference>
<dbReference type="InterPro" id="IPR036249">
    <property type="entry name" value="Thioredoxin-like_sf"/>
</dbReference>
<dbReference type="GO" id="GO:0006979">
    <property type="term" value="P:response to oxidative stress"/>
    <property type="evidence" value="ECO:0007669"/>
    <property type="project" value="InterPro"/>
</dbReference>
<keyword evidence="2 5" id="KW-0575">Peroxidase</keyword>
<comment type="caution">
    <text evidence="7">The sequence shown here is derived from an EMBL/GenBank/DDBJ whole genome shotgun (WGS) entry which is preliminary data.</text>
</comment>
<feature type="active site" evidence="4">
    <location>
        <position position="55"/>
    </location>
</feature>
<reference evidence="7" key="1">
    <citation type="submission" date="2023-07" db="EMBL/GenBank/DDBJ databases">
        <authorList>
            <consortium name="AG Swart"/>
            <person name="Singh M."/>
            <person name="Singh A."/>
            <person name="Seah K."/>
            <person name="Emmerich C."/>
        </authorList>
    </citation>
    <scope>NUCLEOTIDE SEQUENCE</scope>
    <source>
        <strain evidence="7">DP1</strain>
    </source>
</reference>
<proteinExistence type="inferred from homology"/>
<evidence type="ECO:0000256" key="4">
    <source>
        <dbReference type="PIRSR" id="PIRSR000303-1"/>
    </source>
</evidence>
<evidence type="ECO:0000313" key="8">
    <source>
        <dbReference type="Proteomes" id="UP001295684"/>
    </source>
</evidence>
<dbReference type="AlphaFoldDB" id="A0AAD1XVV7"/>
<organism evidence="7 8">
    <name type="scientific">Euplotes crassus</name>
    <dbReference type="NCBI Taxonomy" id="5936"/>
    <lineage>
        <taxon>Eukaryota</taxon>
        <taxon>Sar</taxon>
        <taxon>Alveolata</taxon>
        <taxon>Ciliophora</taxon>
        <taxon>Intramacronucleata</taxon>
        <taxon>Spirotrichea</taxon>
        <taxon>Hypotrichia</taxon>
        <taxon>Euplotida</taxon>
        <taxon>Euplotidae</taxon>
        <taxon>Moneuplotes</taxon>
    </lineage>
</organism>
<dbReference type="InterPro" id="IPR000889">
    <property type="entry name" value="Glutathione_peroxidase"/>
</dbReference>
<keyword evidence="8" id="KW-1185">Reference proteome</keyword>
<dbReference type="GO" id="GO:0004601">
    <property type="term" value="F:peroxidase activity"/>
    <property type="evidence" value="ECO:0007669"/>
    <property type="project" value="UniProtKB-KW"/>
</dbReference>
<accession>A0AAD1XVV7</accession>
<dbReference type="CDD" id="cd00340">
    <property type="entry name" value="GSH_Peroxidase"/>
    <property type="match status" value="1"/>
</dbReference>
<dbReference type="SUPFAM" id="SSF52833">
    <property type="entry name" value="Thioredoxin-like"/>
    <property type="match status" value="1"/>
</dbReference>
<protein>
    <recommendedName>
        <fullName evidence="5">Glutathione peroxidase</fullName>
    </recommendedName>
</protein>
<dbReference type="PRINTS" id="PR01011">
    <property type="entry name" value="GLUTPROXDASE"/>
</dbReference>
<dbReference type="Gene3D" id="3.40.30.10">
    <property type="entry name" value="Glutaredoxin"/>
    <property type="match status" value="1"/>
</dbReference>
<dbReference type="Proteomes" id="UP001295684">
    <property type="component" value="Unassembled WGS sequence"/>
</dbReference>
<dbReference type="PROSITE" id="PS51352">
    <property type="entry name" value="THIOREDOXIN_2"/>
    <property type="match status" value="1"/>
</dbReference>
<evidence type="ECO:0000256" key="2">
    <source>
        <dbReference type="ARBA" id="ARBA00022559"/>
    </source>
</evidence>
<feature type="domain" description="Thioredoxin" evidence="6">
    <location>
        <begin position="15"/>
        <end position="184"/>
    </location>
</feature>
<dbReference type="PANTHER" id="PTHR11592:SF132">
    <property type="entry name" value="GLUTATHIONE PEROXIDASE 7, CHLOROPLASTIC-RELATED"/>
    <property type="match status" value="1"/>
</dbReference>
<evidence type="ECO:0000313" key="7">
    <source>
        <dbReference type="EMBL" id="CAI2379917.1"/>
    </source>
</evidence>
<comment type="similarity">
    <text evidence="1 5">Belongs to the glutathione peroxidase family.</text>
</comment>
<dbReference type="EMBL" id="CAMPGE010021800">
    <property type="protein sequence ID" value="CAI2379917.1"/>
    <property type="molecule type" value="Genomic_DNA"/>
</dbReference>
<dbReference type="PANTHER" id="PTHR11592">
    <property type="entry name" value="GLUTATHIONE PEROXIDASE"/>
    <property type="match status" value="1"/>
</dbReference>
<gene>
    <name evidence="7" type="ORF">ECRASSUSDP1_LOCUS21338</name>
</gene>
<dbReference type="PIRSF" id="PIRSF000303">
    <property type="entry name" value="Glutathion_perox"/>
    <property type="match status" value="1"/>
</dbReference>
<evidence type="ECO:0000256" key="3">
    <source>
        <dbReference type="ARBA" id="ARBA00023002"/>
    </source>
</evidence>